<reference evidence="2 3" key="1">
    <citation type="journal article" date="2024" name="Ann. Entomol. Soc. Am.">
        <title>Genomic analyses of the southern and eastern yellowjacket wasps (Hymenoptera: Vespidae) reveal evolutionary signatures of social life.</title>
        <authorList>
            <person name="Catto M.A."/>
            <person name="Caine P.B."/>
            <person name="Orr S.E."/>
            <person name="Hunt B.G."/>
            <person name="Goodisman M.A.D."/>
        </authorList>
    </citation>
    <scope>NUCLEOTIDE SEQUENCE [LARGE SCALE GENOMIC DNA]</scope>
    <source>
        <strain evidence="2">232</strain>
        <tissue evidence="2">Head and thorax</tissue>
    </source>
</reference>
<dbReference type="AlphaFoldDB" id="A0ABD2BB28"/>
<accession>A0ABD2BB28</accession>
<gene>
    <name evidence="2" type="ORF">V1477_015681</name>
</gene>
<protein>
    <submittedName>
        <fullName evidence="2">Uncharacterized protein</fullName>
    </submittedName>
</protein>
<name>A0ABD2BB28_VESMC</name>
<organism evidence="2 3">
    <name type="scientific">Vespula maculifrons</name>
    <name type="common">Eastern yellow jacket</name>
    <name type="synonym">Wasp</name>
    <dbReference type="NCBI Taxonomy" id="7453"/>
    <lineage>
        <taxon>Eukaryota</taxon>
        <taxon>Metazoa</taxon>
        <taxon>Ecdysozoa</taxon>
        <taxon>Arthropoda</taxon>
        <taxon>Hexapoda</taxon>
        <taxon>Insecta</taxon>
        <taxon>Pterygota</taxon>
        <taxon>Neoptera</taxon>
        <taxon>Endopterygota</taxon>
        <taxon>Hymenoptera</taxon>
        <taxon>Apocrita</taxon>
        <taxon>Aculeata</taxon>
        <taxon>Vespoidea</taxon>
        <taxon>Vespidae</taxon>
        <taxon>Vespinae</taxon>
        <taxon>Vespula</taxon>
    </lineage>
</organism>
<comment type="caution">
    <text evidence="2">The sequence shown here is derived from an EMBL/GenBank/DDBJ whole genome shotgun (WGS) entry which is preliminary data.</text>
</comment>
<evidence type="ECO:0000256" key="1">
    <source>
        <dbReference type="SAM" id="MobiDB-lite"/>
    </source>
</evidence>
<feature type="compositionally biased region" description="Basic and acidic residues" evidence="1">
    <location>
        <begin position="38"/>
        <end position="60"/>
    </location>
</feature>
<evidence type="ECO:0000313" key="3">
    <source>
        <dbReference type="Proteomes" id="UP001607303"/>
    </source>
</evidence>
<dbReference type="Proteomes" id="UP001607303">
    <property type="component" value="Unassembled WGS sequence"/>
</dbReference>
<proteinExistence type="predicted"/>
<sequence length="85" mass="10105">MRARENDKTRKNRQKAYPEVITNTCTYGHRKEKKRKEKMNSTEIREYGNRAEFFGTERRRPAQKPTPKGPSQGTHPRKTMIINLE</sequence>
<feature type="region of interest" description="Disordered" evidence="1">
    <location>
        <begin position="30"/>
        <end position="85"/>
    </location>
</feature>
<dbReference type="EMBL" id="JAYRBN010000091">
    <property type="protein sequence ID" value="KAL2729870.1"/>
    <property type="molecule type" value="Genomic_DNA"/>
</dbReference>
<evidence type="ECO:0000313" key="2">
    <source>
        <dbReference type="EMBL" id="KAL2729870.1"/>
    </source>
</evidence>
<keyword evidence="3" id="KW-1185">Reference proteome</keyword>